<dbReference type="Pfam" id="PF22960">
    <property type="entry name" value="WHD_UBR1"/>
    <property type="match status" value="1"/>
</dbReference>
<dbReference type="FunFam" id="1.10.10.2670:FF:000003">
    <property type="entry name" value="E3 ubiquitin-protein ligase PRT6"/>
    <property type="match status" value="1"/>
</dbReference>
<dbReference type="SUPFAM" id="SSF46785">
    <property type="entry name" value="Winged helix' DNA-binding domain"/>
    <property type="match status" value="1"/>
</dbReference>
<evidence type="ECO:0000313" key="5">
    <source>
        <dbReference type="EMBL" id="RVW87424.1"/>
    </source>
</evidence>
<feature type="region of interest" description="Disordered" evidence="2">
    <location>
        <begin position="803"/>
        <end position="824"/>
    </location>
</feature>
<dbReference type="EC" id="2.3.2.27" evidence="1"/>
<feature type="compositionally biased region" description="Polar residues" evidence="2">
    <location>
        <begin position="803"/>
        <end position="813"/>
    </location>
</feature>
<dbReference type="Proteomes" id="UP000288805">
    <property type="component" value="Unassembled WGS sequence"/>
</dbReference>
<keyword evidence="1" id="KW-0479">Metal-binding</keyword>
<dbReference type="Gene3D" id="1.10.10.2670">
    <property type="entry name" value="E3 ubiquitin-protein ligase"/>
    <property type="match status" value="1"/>
</dbReference>
<comment type="catalytic activity">
    <reaction evidence="1">
        <text>S-ubiquitinyl-[E2 ubiquitin-conjugating enzyme]-L-cysteine + [acceptor protein]-L-lysine = [E2 ubiquitin-conjugating enzyme]-L-cysteine + N(6)-ubiquitinyl-[acceptor protein]-L-lysine.</text>
        <dbReference type="EC" id="2.3.2.27"/>
    </reaction>
</comment>
<comment type="caution">
    <text evidence="5">The sequence shown here is derived from an EMBL/GenBank/DDBJ whole genome shotgun (WGS) entry which is preliminary data.</text>
</comment>
<dbReference type="InterPro" id="IPR055194">
    <property type="entry name" value="UBR1-like_WH"/>
</dbReference>
<proteinExistence type="inferred from homology"/>
<feature type="domain" description="E3 ubiquitin-protein ligase UBR1-like winged-helix" evidence="4">
    <location>
        <begin position="542"/>
        <end position="629"/>
    </location>
</feature>
<dbReference type="GO" id="GO:0061630">
    <property type="term" value="F:ubiquitin protein ligase activity"/>
    <property type="evidence" value="ECO:0007669"/>
    <property type="project" value="UniProtKB-UniRule"/>
</dbReference>
<dbReference type="PANTHER" id="PTHR21497">
    <property type="entry name" value="UBIQUITIN LIGASE E3 ALPHA-RELATED"/>
    <property type="match status" value="1"/>
</dbReference>
<sequence>MLWVTKWGNLYETTLRVVEDIRFVTSHVAVPEYITHDQRDVPRTWMKLLAFVQGMNPQKRETGLHIEEENENMHYPFVLGHSIANIHSLLVAGAFSGSKSEETDIEILFNAQKQDLDDEESLRHSKVGRLSRETSVCGTKFNEAKSDCQLLIPASVTWLIFECLRSIENWLGVDNASGSLFNVLSPNTSSVCASNFLALKKTLSKIRKGKYIFSKFTSSNEAQGRQSLSLDKTAQPIGQDRISIMTGKTDSDNACYPAGFDDITMEGELDALRVLSLSDWPDILYDVSSQDISVHIPLHRLLSLLLQKALNRCYGEATEPYMISASAANPLPDVYSDFFGHVLGGCHPYGFSAFIMEHPLRIRVFCAEVHAGMWRRNGDAALLSCEWYRSVRWSEQGLELDLFLLQCCAALAPADLYVNRILDRFGLSEYLSLNLEQSSEKARLPMPEQDPISLTHDQSSTLELGDRLYNLSLIPRQLPRHHLLKVVLPGYSRVVASICYRGSAEERNVVRYEPVLVQEMLTLIIQLVKERRFCGLTTTESLKRELIYKLAIGNATHSQLVKSLPRDLSKIDQLQEILDTIALYSEPSGVNQGMYSLRQAYWKELDLYHPRWNPRDLQFAEERYSRFCNVSALTTQLPKWTKIYQPLNGIARIATCKVVLQIVRAVLFYAVFTDKVAASRAPDGVLLTALHLLSLALDICFLQKEASNRSCHNEDSIPMLAFAGEEIFVGVHNRFGEHSLLSLLVLLMGKHKRENPDNFIEAINCNLSSWIESLLKKFAEMDSNCMAKLQKLAPEVVNHLLQSNPNGDTNALGSASDGEKRKAKARERQAAIMAKMRAEQSKFLKSLGSDMENGSSKLQSKQGVSDSVVGHYSAEFSQDVCSLCRDPYSESPVSYLILLQDLPNELIFYVTYWNKKSRLKSFVDKGKRRTNTTSCISERISSPQLVQLFQNAVNELASDGRSGEVDAFLEFIKTRFPSVGNLQLTCTSNDTGERTSYNFDTLEEDMYLCIQKEMCNLLTHSNLVTDEKFSAAEGGPKRGVNAGEVLLGKYIATLSRAAKENPSASGNAQSHNDRAMSESTTLVPAYDGLGPSDCDGIHLSSCGHAVHQGCLDRYLSSLKERYNRRMVFEGGHIVDPDQGEFLCPVCRQLANSVLPALPGDSQKGWKKLTISSAGSPDAAGSLTTLNDEINSLCIQQALSLLQSACNVVGKGEILKTIPMEGIGRIAPTIEPFLRMICRMYFPGKYDKVSGSTRVSQFIIMWDILKYSLISTEIASRCGRTSTTPTYCVDSLYKELNSSTGFILTLLLSIVQSMRNENPHHVLLRFRGIQLFAGSVCHGISVDEFPSTASTQGGGISFLSVPLSILLVSLLLSFK</sequence>
<dbReference type="GO" id="GO:0016567">
    <property type="term" value="P:protein ubiquitination"/>
    <property type="evidence" value="ECO:0007669"/>
    <property type="project" value="UniProtKB-UniRule"/>
</dbReference>
<keyword evidence="1" id="KW-0863">Zinc-finger</keyword>
<evidence type="ECO:0000259" key="3">
    <source>
        <dbReference type="Pfam" id="PF18995"/>
    </source>
</evidence>
<feature type="domain" description="E3 ubiquitin-protein ligase UBR-like C-terminal" evidence="3">
    <location>
        <begin position="1250"/>
        <end position="1325"/>
    </location>
</feature>
<protein>
    <recommendedName>
        <fullName evidence="1">E3 ubiquitin-protein ligase</fullName>
        <ecNumber evidence="1">2.3.2.27</ecNumber>
    </recommendedName>
</protein>
<keyword evidence="1" id="KW-0808">Transferase</keyword>
<comment type="similarity">
    <text evidence="1">Belongs to the E3 ubiquitin-protein ligase UBR1-like family.</text>
</comment>
<evidence type="ECO:0000256" key="1">
    <source>
        <dbReference type="RuleBase" id="RU366018"/>
    </source>
</evidence>
<dbReference type="UniPathway" id="UPA00143"/>
<dbReference type="CDD" id="cd16482">
    <property type="entry name" value="RING-H2_UBR1-like"/>
    <property type="match status" value="1"/>
</dbReference>
<evidence type="ECO:0000313" key="6">
    <source>
        <dbReference type="Proteomes" id="UP000288805"/>
    </source>
</evidence>
<dbReference type="InterPro" id="IPR036390">
    <property type="entry name" value="WH_DNA-bd_sf"/>
</dbReference>
<name>A0A438HSH9_VITVI</name>
<dbReference type="InterPro" id="IPR039164">
    <property type="entry name" value="UBR1-like"/>
</dbReference>
<gene>
    <name evidence="5" type="primary">PRT6_3</name>
    <name evidence="5" type="ORF">CK203_033653</name>
</gene>
<reference evidence="5 6" key="1">
    <citation type="journal article" date="2018" name="PLoS Genet.">
        <title>Population sequencing reveals clonal diversity and ancestral inbreeding in the grapevine cultivar Chardonnay.</title>
        <authorList>
            <person name="Roach M.J."/>
            <person name="Johnson D.L."/>
            <person name="Bohlmann J."/>
            <person name="van Vuuren H.J."/>
            <person name="Jones S.J."/>
            <person name="Pretorius I.S."/>
            <person name="Schmidt S.A."/>
            <person name="Borneman A.R."/>
        </authorList>
    </citation>
    <scope>NUCLEOTIDE SEQUENCE [LARGE SCALE GENOMIC DNA]</scope>
    <source>
        <strain evidence="6">cv. Chardonnay</strain>
        <tissue evidence="5">Leaf</tissue>
    </source>
</reference>
<dbReference type="EMBL" id="QGNW01000184">
    <property type="protein sequence ID" value="RVW87424.1"/>
    <property type="molecule type" value="Genomic_DNA"/>
</dbReference>
<dbReference type="GO" id="GO:0008270">
    <property type="term" value="F:zinc ion binding"/>
    <property type="evidence" value="ECO:0007669"/>
    <property type="project" value="UniProtKB-UniRule"/>
</dbReference>
<dbReference type="Pfam" id="PF18995">
    <property type="entry name" value="PRT6_C"/>
    <property type="match status" value="1"/>
</dbReference>
<comment type="function">
    <text evidence="1">Ubiquitin ligase protein which is a component of the N-end rule pathway. Recognizes and binds to proteins bearing specific N-terminal residues that are destabilizing according to the N-end rule, leading to their ubiquitination and subsequent degradation.</text>
</comment>
<organism evidence="5 6">
    <name type="scientific">Vitis vinifera</name>
    <name type="common">Grape</name>
    <dbReference type="NCBI Taxonomy" id="29760"/>
    <lineage>
        <taxon>Eukaryota</taxon>
        <taxon>Viridiplantae</taxon>
        <taxon>Streptophyta</taxon>
        <taxon>Embryophyta</taxon>
        <taxon>Tracheophyta</taxon>
        <taxon>Spermatophyta</taxon>
        <taxon>Magnoliopsida</taxon>
        <taxon>eudicotyledons</taxon>
        <taxon>Gunneridae</taxon>
        <taxon>Pentapetalae</taxon>
        <taxon>rosids</taxon>
        <taxon>Vitales</taxon>
        <taxon>Vitaceae</taxon>
        <taxon>Viteae</taxon>
        <taxon>Vitis</taxon>
    </lineage>
</organism>
<accession>A0A438HSH9</accession>
<dbReference type="InterPro" id="IPR044046">
    <property type="entry name" value="E3_ligase_UBR-like_C"/>
</dbReference>
<evidence type="ECO:0000256" key="2">
    <source>
        <dbReference type="SAM" id="MobiDB-lite"/>
    </source>
</evidence>
<dbReference type="InterPro" id="IPR042065">
    <property type="entry name" value="E3_ELL-like"/>
</dbReference>
<dbReference type="GO" id="GO:0071596">
    <property type="term" value="P:ubiquitin-dependent protein catabolic process via the N-end rule pathway"/>
    <property type="evidence" value="ECO:0007669"/>
    <property type="project" value="UniProtKB-UniRule"/>
</dbReference>
<comment type="pathway">
    <text evidence="1">Protein modification; protein ubiquitination.</text>
</comment>
<dbReference type="PANTHER" id="PTHR21497:SF53">
    <property type="entry name" value="E3 UBIQUITIN-PROTEIN LIGASE PRT6"/>
    <property type="match status" value="1"/>
</dbReference>
<evidence type="ECO:0000259" key="4">
    <source>
        <dbReference type="Pfam" id="PF22960"/>
    </source>
</evidence>
<keyword evidence="1" id="KW-0833">Ubl conjugation pathway</keyword>
<keyword evidence="1" id="KW-0862">Zinc</keyword>